<reference evidence="2" key="1">
    <citation type="journal article" date="2003" name="Appl. Microbiol. Biotechnol.">
        <title>The Corynebacterium glutamicum genome: features and impacts on biotechnological processes.</title>
        <authorList>
            <person name="Ikeda M."/>
            <person name="Nakagawa S."/>
        </authorList>
    </citation>
    <scope>NUCLEOTIDE SEQUENCE [LARGE SCALE GENOMIC DNA]</scope>
    <source>
        <strain evidence="2">ATCC 13032 / DSM 20300 / BCRC 11384 / JCM 1318 / LMG 3730 / NCIMB 10025</strain>
    </source>
</reference>
<sequence>MSRHNTIDEICIAFSGGTDRVLGIPFLFTSKKADFYITPSYSDGAQPIHLSLHDKTERHAEQRFHVKREKKPTDIKRLVFHNDIFKKGTPFRGKELSAGVFHVARLRYSWDLQRERFRETATIRLSQLKSDTCRVYIFDENLPEYSVVDFDIVLSNHDPFYFNQEDVFCQAQEQGSGSPYIELPRNKSGQFLTATVSVRSEIDSPTFDDVHLAAPLARDTPVLACAGATNTEGVYWLYNTVTSEEFIGAVKDG</sequence>
<dbReference type="EMBL" id="BA000036">
    <property type="protein sequence ID" value="BAB99202.1"/>
    <property type="molecule type" value="Genomic_DNA"/>
</dbReference>
<organism evidence="1 2">
    <name type="scientific">Corynebacterium glutamicum (strain ATCC 13032 / DSM 20300 / JCM 1318 / BCRC 11384 / CCUG 27702 / LMG 3730 / NBRC 12168 / NCIMB 10025 / NRRL B-2784 / 534)</name>
    <dbReference type="NCBI Taxonomy" id="196627"/>
    <lineage>
        <taxon>Bacteria</taxon>
        <taxon>Bacillati</taxon>
        <taxon>Actinomycetota</taxon>
        <taxon>Actinomycetes</taxon>
        <taxon>Mycobacteriales</taxon>
        <taxon>Corynebacteriaceae</taxon>
        <taxon>Corynebacterium</taxon>
    </lineage>
</organism>
<accession>Q6M4H1</accession>
<name>Q8NPK3_CORGL</name>
<dbReference type="Proteomes" id="UP000000582">
    <property type="component" value="Chromosome"/>
</dbReference>
<dbReference type="KEGG" id="cgb:cg2029"/>
<gene>
    <name evidence="1" type="ordered locus">Cgl1809</name>
</gene>
<keyword evidence="2" id="KW-1185">Reference proteome</keyword>
<dbReference type="KEGG" id="cgl:Cgl1809"/>
<evidence type="ECO:0000313" key="2">
    <source>
        <dbReference type="Proteomes" id="UP000000582"/>
    </source>
</evidence>
<dbReference type="HOGENOM" id="CLU_1101455_0_0_11"/>
<proteinExistence type="predicted"/>
<dbReference type="RefSeq" id="WP_011265818.1">
    <property type="nucleotide sequence ID" value="NC_003450.3"/>
</dbReference>
<dbReference type="AlphaFoldDB" id="Q8NPK3"/>
<protein>
    <submittedName>
        <fullName evidence="1">Uncharacterized protein</fullName>
    </submittedName>
</protein>
<evidence type="ECO:0000313" key="1">
    <source>
        <dbReference type="EMBL" id="BAB99202.1"/>
    </source>
</evidence>
<accession>Q8NPK3</accession>
<dbReference type="BioCyc" id="CORYNE:G18NG-11401-MONOMER"/>
<dbReference type="GeneID" id="44144978"/>